<dbReference type="EMBL" id="RKHY01000001">
    <property type="protein sequence ID" value="ROS45037.1"/>
    <property type="molecule type" value="Genomic_DNA"/>
</dbReference>
<dbReference type="RefSeq" id="WP_148085767.1">
    <property type="nucleotide sequence ID" value="NZ_RKHY01000001.1"/>
</dbReference>
<dbReference type="AlphaFoldDB" id="A0A3N2H817"/>
<organism evidence="1 2">
    <name type="scientific">Amycolatopsis thermoflava</name>
    <dbReference type="NCBI Taxonomy" id="84480"/>
    <lineage>
        <taxon>Bacteria</taxon>
        <taxon>Bacillati</taxon>
        <taxon>Actinomycetota</taxon>
        <taxon>Actinomycetes</taxon>
        <taxon>Pseudonocardiales</taxon>
        <taxon>Pseudonocardiaceae</taxon>
        <taxon>Amycolatopsis</taxon>
        <taxon>Amycolatopsis methanolica group</taxon>
    </lineage>
</organism>
<protein>
    <submittedName>
        <fullName evidence="1">Uncharacterized protein</fullName>
    </submittedName>
</protein>
<keyword evidence="2" id="KW-1185">Reference proteome</keyword>
<evidence type="ECO:0000313" key="1">
    <source>
        <dbReference type="EMBL" id="ROS45037.1"/>
    </source>
</evidence>
<name>A0A3N2H817_9PSEU</name>
<evidence type="ECO:0000313" key="2">
    <source>
        <dbReference type="Proteomes" id="UP000274843"/>
    </source>
</evidence>
<dbReference type="Proteomes" id="UP000274843">
    <property type="component" value="Unassembled WGS sequence"/>
</dbReference>
<dbReference type="GeneID" id="301848724"/>
<reference evidence="1 2" key="1">
    <citation type="submission" date="2018-11" db="EMBL/GenBank/DDBJ databases">
        <title>Sequencing the genomes of 1000 actinobacteria strains.</title>
        <authorList>
            <person name="Klenk H.-P."/>
        </authorList>
    </citation>
    <scope>NUCLEOTIDE SEQUENCE [LARGE SCALE GENOMIC DNA]</scope>
    <source>
        <strain evidence="1 2">DSM 44348</strain>
    </source>
</reference>
<gene>
    <name evidence="1" type="ORF">EDD35_7495</name>
</gene>
<comment type="caution">
    <text evidence="1">The sequence shown here is derived from an EMBL/GenBank/DDBJ whole genome shotgun (WGS) entry which is preliminary data.</text>
</comment>
<proteinExistence type="predicted"/>
<accession>A0A3N2H817</accession>
<sequence>MTQRRVTRGRIVLAVVVVLVAAGVVFTIKTLSGGLPDRVYKLETACGGTTYEDAAPYTGPGPHPVAIFMPTEFGELFVVRPDMPDRSDWAAANPEDPAAVQLVACGTVESERRSADLVCGGYGAMVGRSTAVPMARATYRIRVYELRTHRELRSVLVEGEDTHCPLSISDPPPERLLSELTAAQWQPVLADLVEVAAR</sequence>